<protein>
    <submittedName>
        <fullName evidence="2">Oxidoreductase</fullName>
    </submittedName>
</protein>
<dbReference type="InterPro" id="IPR011032">
    <property type="entry name" value="GroES-like_sf"/>
</dbReference>
<dbReference type="KEGG" id="hmi:soil367_09685"/>
<dbReference type="Pfam" id="PF00107">
    <property type="entry name" value="ADH_zinc_N"/>
    <property type="match status" value="1"/>
</dbReference>
<proteinExistence type="predicted"/>
<dbReference type="InterPro" id="IPR020843">
    <property type="entry name" value="ER"/>
</dbReference>
<organism evidence="2 3">
    <name type="scientific">Hydrocarboniclastica marina</name>
    <dbReference type="NCBI Taxonomy" id="2259620"/>
    <lineage>
        <taxon>Bacteria</taxon>
        <taxon>Pseudomonadati</taxon>
        <taxon>Pseudomonadota</taxon>
        <taxon>Gammaproteobacteria</taxon>
        <taxon>Alteromonadales</taxon>
        <taxon>Alteromonadaceae</taxon>
        <taxon>Hydrocarboniclastica</taxon>
    </lineage>
</organism>
<keyword evidence="3" id="KW-1185">Reference proteome</keyword>
<dbReference type="InterPro" id="IPR051397">
    <property type="entry name" value="Zn-ADH-like_protein"/>
</dbReference>
<sequence>MADFKAWRVFEEDGKFAGRITPQSFGDLPEGDVLIRVDHSSLNFKDALSASGNKGVTRNFPHTPGIDAAGEVVESASNDLPKGSHVIVTGYDLGMETDGGFGQYIRVPRGWCVQMPTGWDSRTAMVYGTAGLTAALCVNKLIEAGLAKGQGPVLVTGASGGVGSVAVELLTSQGFDVVAVSGKPDQADALKKHGAVRIEGREFLEETKKPVLKPEFAGAVDTVGGPPLAEIIKRLMPGGSVAACGLAAGTGIPTAVFPFILRGVNLLGVDSVEIPLSRKESMWKKLSGEWRCPISEEDARVIGMDQLQDALSAFLKGEAHGRVVLAHDHA</sequence>
<dbReference type="SMART" id="SM00829">
    <property type="entry name" value="PKS_ER"/>
    <property type="match status" value="1"/>
</dbReference>
<dbReference type="AlphaFoldDB" id="A0A4P7XJW6"/>
<dbReference type="Pfam" id="PF08240">
    <property type="entry name" value="ADH_N"/>
    <property type="match status" value="1"/>
</dbReference>
<dbReference type="Gene3D" id="3.40.50.720">
    <property type="entry name" value="NAD(P)-binding Rossmann-like Domain"/>
    <property type="match status" value="1"/>
</dbReference>
<name>A0A4P7XJW6_9ALTE</name>
<dbReference type="PANTHER" id="PTHR43677:SF1">
    <property type="entry name" value="ACRYLYL-COA REDUCTASE ACUI-RELATED"/>
    <property type="match status" value="1"/>
</dbReference>
<evidence type="ECO:0000313" key="3">
    <source>
        <dbReference type="Proteomes" id="UP000298049"/>
    </source>
</evidence>
<dbReference type="PANTHER" id="PTHR43677">
    <property type="entry name" value="SHORT-CHAIN DEHYDROGENASE/REDUCTASE"/>
    <property type="match status" value="1"/>
</dbReference>
<dbReference type="Proteomes" id="UP000298049">
    <property type="component" value="Chromosome"/>
</dbReference>
<dbReference type="InterPro" id="IPR014188">
    <property type="entry name" value="Acrylyl-CoA_reductase_AcuI"/>
</dbReference>
<dbReference type="RefSeq" id="WP_136548898.1">
    <property type="nucleotide sequence ID" value="NZ_CP031093.1"/>
</dbReference>
<dbReference type="InterPro" id="IPR013154">
    <property type="entry name" value="ADH-like_N"/>
</dbReference>
<dbReference type="CDD" id="cd05280">
    <property type="entry name" value="MDR_yhdh_yhfp"/>
    <property type="match status" value="1"/>
</dbReference>
<dbReference type="GO" id="GO:0043957">
    <property type="term" value="F:acryloyl-CoA reductase (NADPH) activity"/>
    <property type="evidence" value="ECO:0007669"/>
    <property type="project" value="TreeGrafter"/>
</dbReference>
<dbReference type="SUPFAM" id="SSF50129">
    <property type="entry name" value="GroES-like"/>
    <property type="match status" value="1"/>
</dbReference>
<gene>
    <name evidence="2" type="ORF">soil367_09685</name>
</gene>
<accession>A0A4P7XJW6</accession>
<dbReference type="NCBIfam" id="TIGR02823">
    <property type="entry name" value="oxido_YhdH"/>
    <property type="match status" value="1"/>
</dbReference>
<dbReference type="OrthoDB" id="9782155at2"/>
<dbReference type="SUPFAM" id="SSF51735">
    <property type="entry name" value="NAD(P)-binding Rossmann-fold domains"/>
    <property type="match status" value="1"/>
</dbReference>
<feature type="domain" description="Enoyl reductase (ER)" evidence="1">
    <location>
        <begin position="18"/>
        <end position="325"/>
    </location>
</feature>
<evidence type="ECO:0000313" key="2">
    <source>
        <dbReference type="EMBL" id="QCF26177.1"/>
    </source>
</evidence>
<evidence type="ECO:0000259" key="1">
    <source>
        <dbReference type="SMART" id="SM00829"/>
    </source>
</evidence>
<dbReference type="InterPro" id="IPR013149">
    <property type="entry name" value="ADH-like_C"/>
</dbReference>
<reference evidence="2 3" key="1">
    <citation type="submission" date="2018-07" db="EMBL/GenBank/DDBJ databases">
        <title>Marsedoiliclastica nanhaica gen. nov. sp. nov., a novel marine hydrocarbonoclastic bacterium isolated from an in-situ enriched hydrocarbon-degrading consortium in deep-sea sediment.</title>
        <authorList>
            <person name="Dong C."/>
            <person name="Ma T."/>
            <person name="Liu R."/>
            <person name="Shao Z."/>
        </authorList>
    </citation>
    <scope>NUCLEOTIDE SEQUENCE [LARGE SCALE GENOMIC DNA]</scope>
    <source>
        <strain evidence="3">soil36-7</strain>
    </source>
</reference>
<dbReference type="Gene3D" id="3.90.180.10">
    <property type="entry name" value="Medium-chain alcohol dehydrogenases, catalytic domain"/>
    <property type="match status" value="1"/>
</dbReference>
<dbReference type="EMBL" id="CP031093">
    <property type="protein sequence ID" value="QCF26177.1"/>
    <property type="molecule type" value="Genomic_DNA"/>
</dbReference>
<dbReference type="InterPro" id="IPR036291">
    <property type="entry name" value="NAD(P)-bd_dom_sf"/>
</dbReference>